<evidence type="ECO:0000256" key="1">
    <source>
        <dbReference type="SAM" id="SignalP"/>
    </source>
</evidence>
<proteinExistence type="predicted"/>
<accession>A0A7Y2K334</accession>
<name>A0A7Y2K334_9BURK</name>
<protein>
    <recommendedName>
        <fullName evidence="4">DUF1090 domain-containing protein</fullName>
    </recommendedName>
</protein>
<reference evidence="2 3" key="1">
    <citation type="submission" date="2020-04" db="EMBL/GenBank/DDBJ databases">
        <title>Massilia sp. nov., a cold adapted bacteria isolated from Arctic soil.</title>
        <authorList>
            <person name="Son J."/>
            <person name="Ka J.-O."/>
        </authorList>
    </citation>
    <scope>NUCLEOTIDE SEQUENCE [LARGE SCALE GENOMIC DNA]</scope>
    <source>
        <strain evidence="2 3">ML15P13</strain>
    </source>
</reference>
<dbReference type="EMBL" id="JABAIV010000013">
    <property type="protein sequence ID" value="NNG25717.1"/>
    <property type="molecule type" value="Genomic_DNA"/>
</dbReference>
<comment type="caution">
    <text evidence="2">The sequence shown here is derived from an EMBL/GenBank/DDBJ whole genome shotgun (WGS) entry which is preliminary data.</text>
</comment>
<evidence type="ECO:0000313" key="3">
    <source>
        <dbReference type="Proteomes" id="UP000533905"/>
    </source>
</evidence>
<sequence>MKMQVRLKVVVVALCFGLAPAVAAEARLPADVANYVEQREGCDHFRGEIPDPPDQQRMKEFEREIRKLCTGTDKKLVKLKRKYAKNQAVMKRLNEFEEGIESPPASSSW</sequence>
<dbReference type="AlphaFoldDB" id="A0A7Y2K334"/>
<organism evidence="2 3">
    <name type="scientific">Telluria aromaticivorans</name>
    <dbReference type="NCBI Taxonomy" id="2725995"/>
    <lineage>
        <taxon>Bacteria</taxon>
        <taxon>Pseudomonadati</taxon>
        <taxon>Pseudomonadota</taxon>
        <taxon>Betaproteobacteria</taxon>
        <taxon>Burkholderiales</taxon>
        <taxon>Oxalobacteraceae</taxon>
        <taxon>Telluria group</taxon>
        <taxon>Telluria</taxon>
    </lineage>
</organism>
<feature type="signal peptide" evidence="1">
    <location>
        <begin position="1"/>
        <end position="23"/>
    </location>
</feature>
<keyword evidence="3" id="KW-1185">Reference proteome</keyword>
<evidence type="ECO:0000313" key="2">
    <source>
        <dbReference type="EMBL" id="NNG25717.1"/>
    </source>
</evidence>
<feature type="chain" id="PRO_5030865732" description="DUF1090 domain-containing protein" evidence="1">
    <location>
        <begin position="24"/>
        <end position="109"/>
    </location>
</feature>
<evidence type="ECO:0008006" key="4">
    <source>
        <dbReference type="Google" id="ProtNLM"/>
    </source>
</evidence>
<keyword evidence="1" id="KW-0732">Signal</keyword>
<dbReference type="Proteomes" id="UP000533905">
    <property type="component" value="Unassembled WGS sequence"/>
</dbReference>
<gene>
    <name evidence="2" type="ORF">HGB41_22285</name>
</gene>
<dbReference type="RefSeq" id="WP_171088505.1">
    <property type="nucleotide sequence ID" value="NZ_JABAIV010000013.1"/>
</dbReference>